<name>A0ACC2JE92_9PEZI</name>
<keyword evidence="2" id="KW-1185">Reference proteome</keyword>
<dbReference type="Proteomes" id="UP001153332">
    <property type="component" value="Unassembled WGS sequence"/>
</dbReference>
<gene>
    <name evidence="1" type="ORF">O1611_g7936</name>
</gene>
<organism evidence="1 2">
    <name type="scientific">Lasiodiplodia mahajangana</name>
    <dbReference type="NCBI Taxonomy" id="1108764"/>
    <lineage>
        <taxon>Eukaryota</taxon>
        <taxon>Fungi</taxon>
        <taxon>Dikarya</taxon>
        <taxon>Ascomycota</taxon>
        <taxon>Pezizomycotina</taxon>
        <taxon>Dothideomycetes</taxon>
        <taxon>Dothideomycetes incertae sedis</taxon>
        <taxon>Botryosphaeriales</taxon>
        <taxon>Botryosphaeriaceae</taxon>
        <taxon>Lasiodiplodia</taxon>
    </lineage>
</organism>
<evidence type="ECO:0000313" key="1">
    <source>
        <dbReference type="EMBL" id="KAJ8125702.1"/>
    </source>
</evidence>
<accession>A0ACC2JE92</accession>
<sequence length="270" mass="30693">MCLLNGEILDNNDEALEPVASLTASNFLRGQLFKAFSAPEDDTQRLTFYKGCRLTSVELTPDGILSKGHLWKLGRVINTVKFRRKLPWINEPGGRLTLQQRKCLLQLVFRLCDLKHRSLADRIDKYLVVDANAAGEAYASFTKKYLHRMAAEIASAIQARRRLRLGSIWDPTGQTAPYRSVFVWSSEDEDPPPAFVFTLAWSRDPGSAVHDANDIDRHVSLKVRLEETPVGDDLPHLRVYGWLLGMCFFNECPRRQVVFPWPQALQIVKA</sequence>
<comment type="caution">
    <text evidence="1">The sequence shown here is derived from an EMBL/GenBank/DDBJ whole genome shotgun (WGS) entry which is preliminary data.</text>
</comment>
<dbReference type="EMBL" id="JAPUUL010002219">
    <property type="protein sequence ID" value="KAJ8125702.1"/>
    <property type="molecule type" value="Genomic_DNA"/>
</dbReference>
<proteinExistence type="predicted"/>
<protein>
    <submittedName>
        <fullName evidence="1">Uncharacterized protein</fullName>
    </submittedName>
</protein>
<reference evidence="1" key="1">
    <citation type="submission" date="2022-12" db="EMBL/GenBank/DDBJ databases">
        <title>Genome Sequence of Lasiodiplodia mahajangana.</title>
        <authorList>
            <person name="Buettner E."/>
        </authorList>
    </citation>
    <scope>NUCLEOTIDE SEQUENCE</scope>
    <source>
        <strain evidence="1">VT137</strain>
    </source>
</reference>
<evidence type="ECO:0000313" key="2">
    <source>
        <dbReference type="Proteomes" id="UP001153332"/>
    </source>
</evidence>